<comment type="subcellular location">
    <subcellularLocation>
        <location evidence="1">Cell membrane</location>
        <topology evidence="1">Multi-pass membrane protein</topology>
    </subcellularLocation>
</comment>
<evidence type="ECO:0000256" key="1">
    <source>
        <dbReference type="ARBA" id="ARBA00004651"/>
    </source>
</evidence>
<dbReference type="InterPro" id="IPR004477">
    <property type="entry name" value="ComEC_N"/>
</dbReference>
<dbReference type="Proteomes" id="UP000176568">
    <property type="component" value="Unassembled WGS sequence"/>
</dbReference>
<feature type="transmembrane region" description="Helical" evidence="6">
    <location>
        <begin position="165"/>
        <end position="186"/>
    </location>
</feature>
<evidence type="ECO:0000313" key="9">
    <source>
        <dbReference type="Proteomes" id="UP000176568"/>
    </source>
</evidence>
<evidence type="ECO:0000256" key="2">
    <source>
        <dbReference type="ARBA" id="ARBA00022475"/>
    </source>
</evidence>
<keyword evidence="3 6" id="KW-0812">Transmembrane</keyword>
<name>A0A1F4Y447_9BACT</name>
<evidence type="ECO:0000256" key="3">
    <source>
        <dbReference type="ARBA" id="ARBA00022692"/>
    </source>
</evidence>
<dbReference type="PANTHER" id="PTHR30619:SF7">
    <property type="entry name" value="BETA-LACTAMASE DOMAIN PROTEIN"/>
    <property type="match status" value="1"/>
</dbReference>
<dbReference type="GO" id="GO:0005886">
    <property type="term" value="C:plasma membrane"/>
    <property type="evidence" value="ECO:0007669"/>
    <property type="project" value="UniProtKB-SubCell"/>
</dbReference>
<feature type="transmembrane region" description="Helical" evidence="6">
    <location>
        <begin position="232"/>
        <end position="253"/>
    </location>
</feature>
<dbReference type="PANTHER" id="PTHR30619">
    <property type="entry name" value="DNA INTERNALIZATION/COMPETENCE PROTEIN COMEC/REC2"/>
    <property type="match status" value="1"/>
</dbReference>
<protein>
    <recommendedName>
        <fullName evidence="7">ComEC/Rec2-related protein domain-containing protein</fullName>
    </recommendedName>
</protein>
<evidence type="ECO:0000256" key="5">
    <source>
        <dbReference type="ARBA" id="ARBA00023136"/>
    </source>
</evidence>
<keyword evidence="2" id="KW-1003">Cell membrane</keyword>
<feature type="transmembrane region" description="Helical" evidence="6">
    <location>
        <begin position="322"/>
        <end position="343"/>
    </location>
</feature>
<feature type="transmembrane region" description="Helical" evidence="6">
    <location>
        <begin position="296"/>
        <end position="315"/>
    </location>
</feature>
<proteinExistence type="predicted"/>
<comment type="caution">
    <text evidence="8">The sequence shown here is derived from an EMBL/GenBank/DDBJ whole genome shotgun (WGS) entry which is preliminary data.</text>
</comment>
<evidence type="ECO:0000313" key="8">
    <source>
        <dbReference type="EMBL" id="OGC88681.1"/>
    </source>
</evidence>
<gene>
    <name evidence="8" type="ORF">A2419_00870</name>
</gene>
<keyword evidence="4 6" id="KW-1133">Transmembrane helix</keyword>
<dbReference type="AlphaFoldDB" id="A0A1F4Y447"/>
<feature type="transmembrane region" description="Helical" evidence="6">
    <location>
        <begin position="207"/>
        <end position="226"/>
    </location>
</feature>
<dbReference type="InterPro" id="IPR052159">
    <property type="entry name" value="Competence_DNA_uptake"/>
</dbReference>
<feature type="domain" description="ComEC/Rec2-related protein" evidence="7">
    <location>
        <begin position="113"/>
        <end position="379"/>
    </location>
</feature>
<dbReference type="Pfam" id="PF03772">
    <property type="entry name" value="Competence"/>
    <property type="match status" value="1"/>
</dbReference>
<keyword evidence="5 6" id="KW-0472">Membrane</keyword>
<dbReference type="NCBIfam" id="TIGR00360">
    <property type="entry name" value="ComEC_N-term"/>
    <property type="match status" value="1"/>
</dbReference>
<evidence type="ECO:0000256" key="4">
    <source>
        <dbReference type="ARBA" id="ARBA00022989"/>
    </source>
</evidence>
<feature type="transmembrane region" description="Helical" evidence="6">
    <location>
        <begin position="265"/>
        <end position="284"/>
    </location>
</feature>
<feature type="transmembrane region" description="Helical" evidence="6">
    <location>
        <begin position="128"/>
        <end position="153"/>
    </location>
</feature>
<accession>A0A1F4Y447</accession>
<dbReference type="EMBL" id="MEXB01000005">
    <property type="protein sequence ID" value="OGC88681.1"/>
    <property type="molecule type" value="Genomic_DNA"/>
</dbReference>
<organism evidence="8 9">
    <name type="scientific">Candidatus Adlerbacteria bacterium RIFOXYC1_FULL_48_26</name>
    <dbReference type="NCBI Taxonomy" id="1797247"/>
    <lineage>
        <taxon>Bacteria</taxon>
        <taxon>Candidatus Adleribacteriota</taxon>
    </lineage>
</organism>
<dbReference type="STRING" id="1797247.A2419_00870"/>
<feature type="transmembrane region" description="Helical" evidence="6">
    <location>
        <begin position="363"/>
        <end position="385"/>
    </location>
</feature>
<evidence type="ECO:0000259" key="7">
    <source>
        <dbReference type="Pfam" id="PF03772"/>
    </source>
</evidence>
<evidence type="ECO:0000256" key="6">
    <source>
        <dbReference type="SAM" id="Phobius"/>
    </source>
</evidence>
<sequence>MHIKVETVDGKPVTGTLIAFFSPDTNLEYGQWVVVKGTLRLPDPFETDNGGTFDYPHYLQVQGISAMLTSAKLSSSTPAAFSLRGFLFSIKHTFDRSLERIFVPPHGALMQGIILGERHGIPENLNHAFIVASLIHIVVLSGHVFTLITDAVIRTLSFLPKKPRYVLAGIFSVLFILMVGASSVALRAGLMAGIGMLARFYNRNEDALRALVAAVIIMGLLNPPALLFDVSFILSVLATFGLITLSPMVERWLYWVPEKFELRGIATSTLSVQIFILPMLLYYTGTLSYLALPANVIALPVLPWAMLLGFFAGLFGMLPGMFGLVLAFVPAFFAQLLLRWIIFIAEVAEAIPHSATVVHAFPLWVALLCYVPLTFIACVSVFRIVPRRVTNSSS</sequence>
<reference evidence="8 9" key="1">
    <citation type="journal article" date="2016" name="Nat. Commun.">
        <title>Thousands of microbial genomes shed light on interconnected biogeochemical processes in an aquifer system.</title>
        <authorList>
            <person name="Anantharaman K."/>
            <person name="Brown C.T."/>
            <person name="Hug L.A."/>
            <person name="Sharon I."/>
            <person name="Castelle C.J."/>
            <person name="Probst A.J."/>
            <person name="Thomas B.C."/>
            <person name="Singh A."/>
            <person name="Wilkins M.J."/>
            <person name="Karaoz U."/>
            <person name="Brodie E.L."/>
            <person name="Williams K.H."/>
            <person name="Hubbard S.S."/>
            <person name="Banfield J.F."/>
        </authorList>
    </citation>
    <scope>NUCLEOTIDE SEQUENCE [LARGE SCALE GENOMIC DNA]</scope>
</reference>